<organism evidence="1">
    <name type="scientific">Lotus japonicus</name>
    <name type="common">Lotus corniculatus var. japonicus</name>
    <dbReference type="NCBI Taxonomy" id="34305"/>
    <lineage>
        <taxon>Eukaryota</taxon>
        <taxon>Viridiplantae</taxon>
        <taxon>Streptophyta</taxon>
        <taxon>Embryophyta</taxon>
        <taxon>Tracheophyta</taxon>
        <taxon>Spermatophyta</taxon>
        <taxon>Magnoliopsida</taxon>
        <taxon>eudicotyledons</taxon>
        <taxon>Gunneridae</taxon>
        <taxon>Pentapetalae</taxon>
        <taxon>rosids</taxon>
        <taxon>fabids</taxon>
        <taxon>Fabales</taxon>
        <taxon>Fabaceae</taxon>
        <taxon>Papilionoideae</taxon>
        <taxon>50 kb inversion clade</taxon>
        <taxon>NPAAA clade</taxon>
        <taxon>Hologalegina</taxon>
        <taxon>robinioid clade</taxon>
        <taxon>Loteae</taxon>
        <taxon>Lotus</taxon>
    </lineage>
</organism>
<protein>
    <submittedName>
        <fullName evidence="1">Uncharacterized protein</fullName>
    </submittedName>
</protein>
<dbReference type="EMBL" id="BT145532">
    <property type="protein sequence ID" value="AFK45326.1"/>
    <property type="molecule type" value="mRNA"/>
</dbReference>
<evidence type="ECO:0000313" key="1">
    <source>
        <dbReference type="EMBL" id="AFK45326.1"/>
    </source>
</evidence>
<proteinExistence type="evidence at transcript level"/>
<dbReference type="AlphaFoldDB" id="I3SYI4"/>
<sequence length="74" mass="8617">MVHTLQPTPLINPSFRQRCQSMRTSIIKHLPCTLIPIPPHNHINSQHLLGMRCPLVQVTNWHQRVPLRVPVKFL</sequence>
<accession>I3SYI4</accession>
<name>I3SYI4_LOTJA</name>
<reference evidence="1" key="1">
    <citation type="submission" date="2012-05" db="EMBL/GenBank/DDBJ databases">
        <authorList>
            <person name="Krishnakumar V."/>
            <person name="Cheung F."/>
            <person name="Xiao Y."/>
            <person name="Chan A."/>
            <person name="Moskal W.A."/>
            <person name="Town C.D."/>
        </authorList>
    </citation>
    <scope>NUCLEOTIDE SEQUENCE</scope>
</reference>